<gene>
    <name evidence="2" type="ORF">DN745_17305</name>
</gene>
<feature type="transmembrane region" description="Helical" evidence="1">
    <location>
        <begin position="346"/>
        <end position="366"/>
    </location>
</feature>
<evidence type="ECO:0000313" key="3">
    <source>
        <dbReference type="Proteomes" id="UP000249799"/>
    </source>
</evidence>
<evidence type="ECO:0000313" key="2">
    <source>
        <dbReference type="EMBL" id="AWV90987.1"/>
    </source>
</evidence>
<feature type="transmembrane region" description="Helical" evidence="1">
    <location>
        <begin position="220"/>
        <end position="239"/>
    </location>
</feature>
<dbReference type="Pfam" id="PF00344">
    <property type="entry name" value="SecY"/>
    <property type="match status" value="1"/>
</dbReference>
<protein>
    <submittedName>
        <fullName evidence="2">Uncharacterized protein</fullName>
    </submittedName>
</protein>
<accession>A0A2Z4FPN9</accession>
<sequence>MPTTQPHAVALARQLFVTVTAVSVFIILWFLPTPGASPLFEQGSSVSYLTLGAFNITPIVSAFMLVEFAALIVPPWRKLRISGVPGRQKLRRASYVLGFILTAIQGSAMTQMLADTSGMQPGLMLISWLGACALIIGLLIAIERVGVGQGFSLFLLAATVLETFGTVDSLFAWELVSQSGEDLVSIVALLAVVGACWWIFRRPPTLGTSNDEAPPTGIDWRRWGIIAPTMGFVSLNWAYEMPTLIAAIKNYYVDVPSHGAGHPSPGWNADFFIVIGVLILGGIFASMLFYRQRYVLGLWSAVAEVFDPSYEPAKLKAHFKSAWIKAVQLSLAFVVVVFVADTVTHGIIGLLGAIIVGWSVAIAIDLQREISFRLQHGALGVVDEVHRLYVLPPELALIERRGIPVLARATCMRSLFHFFGPYIPIELMVPIARVEEAQEALELEHTDTP</sequence>
<dbReference type="OrthoDB" id="5526876at2"/>
<reference evidence="2 3" key="1">
    <citation type="submission" date="2018-06" db="EMBL/GenBank/DDBJ databases">
        <title>Lujinxingia sediminis gen. nov. sp. nov., a new facultative anaerobic member of the class Deltaproteobacteria, and proposal of Lujinxingaceae fam. nov.</title>
        <authorList>
            <person name="Guo L.-Y."/>
            <person name="Li C.-M."/>
            <person name="Wang S."/>
            <person name="Du Z.-J."/>
        </authorList>
    </citation>
    <scope>NUCLEOTIDE SEQUENCE [LARGE SCALE GENOMIC DNA]</scope>
    <source>
        <strain evidence="2 3">FA350</strain>
    </source>
</reference>
<feature type="transmembrane region" description="Helical" evidence="1">
    <location>
        <begin position="153"/>
        <end position="171"/>
    </location>
</feature>
<feature type="transmembrane region" description="Helical" evidence="1">
    <location>
        <begin position="183"/>
        <end position="200"/>
    </location>
</feature>
<keyword evidence="1" id="KW-0812">Transmembrane</keyword>
<feature type="transmembrane region" description="Helical" evidence="1">
    <location>
        <begin position="12"/>
        <end position="31"/>
    </location>
</feature>
<feature type="transmembrane region" description="Helical" evidence="1">
    <location>
        <begin position="271"/>
        <end position="290"/>
    </location>
</feature>
<keyword evidence="1" id="KW-0472">Membrane</keyword>
<evidence type="ECO:0000256" key="1">
    <source>
        <dbReference type="SAM" id="Phobius"/>
    </source>
</evidence>
<proteinExistence type="predicted"/>
<feature type="transmembrane region" description="Helical" evidence="1">
    <location>
        <begin position="94"/>
        <end position="114"/>
    </location>
</feature>
<dbReference type="InterPro" id="IPR002208">
    <property type="entry name" value="SecY/SEC61-alpha"/>
</dbReference>
<dbReference type="SUPFAM" id="SSF103491">
    <property type="entry name" value="Preprotein translocase SecY subunit"/>
    <property type="match status" value="1"/>
</dbReference>
<feature type="transmembrane region" description="Helical" evidence="1">
    <location>
        <begin position="322"/>
        <end position="340"/>
    </location>
</feature>
<dbReference type="KEGG" id="bsed:DN745_17305"/>
<dbReference type="RefSeq" id="WP_111336830.1">
    <property type="nucleotide sequence ID" value="NZ_CP030032.1"/>
</dbReference>
<dbReference type="InterPro" id="IPR023201">
    <property type="entry name" value="SecY_dom_sf"/>
</dbReference>
<dbReference type="GO" id="GO:0015031">
    <property type="term" value="P:protein transport"/>
    <property type="evidence" value="ECO:0007669"/>
    <property type="project" value="InterPro"/>
</dbReference>
<keyword evidence="1" id="KW-1133">Transmembrane helix</keyword>
<feature type="transmembrane region" description="Helical" evidence="1">
    <location>
        <begin position="51"/>
        <end position="73"/>
    </location>
</feature>
<organism evidence="2 3">
    <name type="scientific">Bradymonas sediminis</name>
    <dbReference type="NCBI Taxonomy" id="1548548"/>
    <lineage>
        <taxon>Bacteria</taxon>
        <taxon>Deltaproteobacteria</taxon>
        <taxon>Bradymonadales</taxon>
        <taxon>Bradymonadaceae</taxon>
        <taxon>Bradymonas</taxon>
    </lineage>
</organism>
<dbReference type="AlphaFoldDB" id="A0A2Z4FPN9"/>
<feature type="transmembrane region" description="Helical" evidence="1">
    <location>
        <begin position="120"/>
        <end position="141"/>
    </location>
</feature>
<name>A0A2Z4FPN9_9DELT</name>
<dbReference type="Gene3D" id="1.10.3370.10">
    <property type="entry name" value="SecY subunit domain"/>
    <property type="match status" value="1"/>
</dbReference>
<dbReference type="GO" id="GO:0016020">
    <property type="term" value="C:membrane"/>
    <property type="evidence" value="ECO:0007669"/>
    <property type="project" value="InterPro"/>
</dbReference>
<keyword evidence="3" id="KW-1185">Reference proteome</keyword>
<dbReference type="Proteomes" id="UP000249799">
    <property type="component" value="Chromosome"/>
</dbReference>
<dbReference type="EMBL" id="CP030032">
    <property type="protein sequence ID" value="AWV90987.1"/>
    <property type="molecule type" value="Genomic_DNA"/>
</dbReference>